<dbReference type="Proteomes" id="UP000001514">
    <property type="component" value="Unassembled WGS sequence"/>
</dbReference>
<protein>
    <recommendedName>
        <fullName evidence="9">AP2/ERF domain-containing protein</fullName>
    </recommendedName>
</protein>
<organism evidence="11">
    <name type="scientific">Selaginella moellendorffii</name>
    <name type="common">Spikemoss</name>
    <dbReference type="NCBI Taxonomy" id="88036"/>
    <lineage>
        <taxon>Eukaryota</taxon>
        <taxon>Viridiplantae</taxon>
        <taxon>Streptophyta</taxon>
        <taxon>Embryophyta</taxon>
        <taxon>Tracheophyta</taxon>
        <taxon>Lycopodiopsida</taxon>
        <taxon>Selaginellales</taxon>
        <taxon>Selaginellaceae</taxon>
        <taxon>Selaginella</taxon>
    </lineage>
</organism>
<evidence type="ECO:0000256" key="7">
    <source>
        <dbReference type="ARBA" id="ARBA00024343"/>
    </source>
</evidence>
<dbReference type="eggNOG" id="ENOG502RZEY">
    <property type="taxonomic scope" value="Eukaryota"/>
</dbReference>
<dbReference type="InterPro" id="IPR016177">
    <property type="entry name" value="DNA-bd_dom_sf"/>
</dbReference>
<dbReference type="GO" id="GO:0003677">
    <property type="term" value="F:DNA binding"/>
    <property type="evidence" value="ECO:0007669"/>
    <property type="project" value="UniProtKB-KW"/>
</dbReference>
<dbReference type="Gramene" id="EFJ07228">
    <property type="protein sequence ID" value="EFJ07228"/>
    <property type="gene ID" value="SELMODRAFT_71659"/>
</dbReference>
<feature type="region of interest" description="Disordered" evidence="8">
    <location>
        <begin position="89"/>
        <end position="133"/>
    </location>
</feature>
<dbReference type="AlphaFoldDB" id="D8T7W9"/>
<dbReference type="Gene3D" id="3.30.730.10">
    <property type="entry name" value="AP2/ERF domain"/>
    <property type="match status" value="1"/>
</dbReference>
<keyword evidence="5" id="KW-0804">Transcription</keyword>
<evidence type="ECO:0000313" key="10">
    <source>
        <dbReference type="EMBL" id="EFJ07228.1"/>
    </source>
</evidence>
<dbReference type="PRINTS" id="PR00367">
    <property type="entry name" value="ETHRSPELEMNT"/>
</dbReference>
<dbReference type="PROSITE" id="PS51032">
    <property type="entry name" value="AP2_ERF"/>
    <property type="match status" value="1"/>
</dbReference>
<dbReference type="Pfam" id="PF00847">
    <property type="entry name" value="AP2"/>
    <property type="match status" value="1"/>
</dbReference>
<evidence type="ECO:0000256" key="2">
    <source>
        <dbReference type="ARBA" id="ARBA00023015"/>
    </source>
</evidence>
<sequence length="161" mass="18576">RHPVYIGVRRRSWGKWVSEIREPKKKNRIWLGSFPTPEMAARAHDVAALCLRGEDAHLNFPDSVHTLPRPERLSPKCIQEAATSAAMSFQDRLLPYTAPQQQQQQQEQQEKPDQTERHEEQQQHQQQNSQQPAKVYVDEDFIFNMPTILSSMAEALAVPLP</sequence>
<evidence type="ECO:0000256" key="6">
    <source>
        <dbReference type="ARBA" id="ARBA00023242"/>
    </source>
</evidence>
<keyword evidence="6" id="KW-0539">Nucleus</keyword>
<dbReference type="InParanoid" id="D8T7W9"/>
<keyword evidence="3" id="KW-0238">DNA-binding</keyword>
<feature type="compositionally biased region" description="Basic and acidic residues" evidence="8">
    <location>
        <begin position="108"/>
        <end position="122"/>
    </location>
</feature>
<dbReference type="PANTHER" id="PTHR31985:SF292">
    <property type="entry name" value="AP2_ERF DOMAIN-CONTAINING PROTEIN"/>
    <property type="match status" value="1"/>
</dbReference>
<evidence type="ECO:0000313" key="11">
    <source>
        <dbReference type="Proteomes" id="UP000001514"/>
    </source>
</evidence>
<evidence type="ECO:0000256" key="4">
    <source>
        <dbReference type="ARBA" id="ARBA00023159"/>
    </source>
</evidence>
<evidence type="ECO:0000259" key="9">
    <source>
        <dbReference type="PROSITE" id="PS51032"/>
    </source>
</evidence>
<dbReference type="InterPro" id="IPR051032">
    <property type="entry name" value="AP2/ERF_TF_ERF_subfamily"/>
</dbReference>
<dbReference type="PANTHER" id="PTHR31985">
    <property type="entry name" value="ETHYLENE-RESPONSIVE TRANSCRIPTION FACTOR ERF042-RELATED"/>
    <property type="match status" value="1"/>
</dbReference>
<name>D8T7W9_SELML</name>
<dbReference type="SUPFAM" id="SSF54171">
    <property type="entry name" value="DNA-binding domain"/>
    <property type="match status" value="1"/>
</dbReference>
<gene>
    <name evidence="10" type="ORF">SELMODRAFT_71659</name>
</gene>
<dbReference type="HOGENOM" id="CLU_063331_1_1_1"/>
<evidence type="ECO:0000256" key="1">
    <source>
        <dbReference type="ARBA" id="ARBA00004123"/>
    </source>
</evidence>
<dbReference type="KEGG" id="smo:SELMODRAFT_71659"/>
<keyword evidence="2" id="KW-0805">Transcription regulation</keyword>
<dbReference type="CDD" id="cd00018">
    <property type="entry name" value="AP2"/>
    <property type="match status" value="1"/>
</dbReference>
<dbReference type="SMART" id="SM00380">
    <property type="entry name" value="AP2"/>
    <property type="match status" value="1"/>
</dbReference>
<keyword evidence="4" id="KW-0010">Activator</keyword>
<accession>D8T7W9</accession>
<reference evidence="10 11" key="1">
    <citation type="journal article" date="2011" name="Science">
        <title>The Selaginella genome identifies genetic changes associated with the evolution of vascular plants.</title>
        <authorList>
            <person name="Banks J.A."/>
            <person name="Nishiyama T."/>
            <person name="Hasebe M."/>
            <person name="Bowman J.L."/>
            <person name="Gribskov M."/>
            <person name="dePamphilis C."/>
            <person name="Albert V.A."/>
            <person name="Aono N."/>
            <person name="Aoyama T."/>
            <person name="Ambrose B.A."/>
            <person name="Ashton N.W."/>
            <person name="Axtell M.J."/>
            <person name="Barker E."/>
            <person name="Barker M.S."/>
            <person name="Bennetzen J.L."/>
            <person name="Bonawitz N.D."/>
            <person name="Chapple C."/>
            <person name="Cheng C."/>
            <person name="Correa L.G."/>
            <person name="Dacre M."/>
            <person name="DeBarry J."/>
            <person name="Dreyer I."/>
            <person name="Elias M."/>
            <person name="Engstrom E.M."/>
            <person name="Estelle M."/>
            <person name="Feng L."/>
            <person name="Finet C."/>
            <person name="Floyd S.K."/>
            <person name="Frommer W.B."/>
            <person name="Fujita T."/>
            <person name="Gramzow L."/>
            <person name="Gutensohn M."/>
            <person name="Harholt J."/>
            <person name="Hattori M."/>
            <person name="Heyl A."/>
            <person name="Hirai T."/>
            <person name="Hiwatashi Y."/>
            <person name="Ishikawa M."/>
            <person name="Iwata M."/>
            <person name="Karol K.G."/>
            <person name="Koehler B."/>
            <person name="Kolukisaoglu U."/>
            <person name="Kubo M."/>
            <person name="Kurata T."/>
            <person name="Lalonde S."/>
            <person name="Li K."/>
            <person name="Li Y."/>
            <person name="Litt A."/>
            <person name="Lyons E."/>
            <person name="Manning G."/>
            <person name="Maruyama T."/>
            <person name="Michael T.P."/>
            <person name="Mikami K."/>
            <person name="Miyazaki S."/>
            <person name="Morinaga S."/>
            <person name="Murata T."/>
            <person name="Mueller-Roeber B."/>
            <person name="Nelson D.R."/>
            <person name="Obara M."/>
            <person name="Oguri Y."/>
            <person name="Olmstead R.G."/>
            <person name="Onodera N."/>
            <person name="Petersen B.L."/>
            <person name="Pils B."/>
            <person name="Prigge M."/>
            <person name="Rensing S.A."/>
            <person name="Riano-Pachon D.M."/>
            <person name="Roberts A.W."/>
            <person name="Sato Y."/>
            <person name="Scheller H.V."/>
            <person name="Schulz B."/>
            <person name="Schulz C."/>
            <person name="Shakirov E.V."/>
            <person name="Shibagaki N."/>
            <person name="Shinohara N."/>
            <person name="Shippen D.E."/>
            <person name="Soerensen I."/>
            <person name="Sotooka R."/>
            <person name="Sugimoto N."/>
            <person name="Sugita M."/>
            <person name="Sumikawa N."/>
            <person name="Tanurdzic M."/>
            <person name="Theissen G."/>
            <person name="Ulvskov P."/>
            <person name="Wakazuki S."/>
            <person name="Weng J.K."/>
            <person name="Willats W.W."/>
            <person name="Wipf D."/>
            <person name="Wolf P.G."/>
            <person name="Yang L."/>
            <person name="Zimmer A.D."/>
            <person name="Zhu Q."/>
            <person name="Mitros T."/>
            <person name="Hellsten U."/>
            <person name="Loque D."/>
            <person name="Otillar R."/>
            <person name="Salamov A."/>
            <person name="Schmutz J."/>
            <person name="Shapiro H."/>
            <person name="Lindquist E."/>
            <person name="Lucas S."/>
            <person name="Rokhsar D."/>
            <person name="Grigoriev I.V."/>
        </authorList>
    </citation>
    <scope>NUCLEOTIDE SEQUENCE [LARGE SCALE GENOMIC DNA]</scope>
</reference>
<comment type="subcellular location">
    <subcellularLocation>
        <location evidence="1">Nucleus</location>
    </subcellularLocation>
</comment>
<feature type="domain" description="AP2/ERF" evidence="9">
    <location>
        <begin position="4"/>
        <end position="61"/>
    </location>
</feature>
<dbReference type="EMBL" id="GL377687">
    <property type="protein sequence ID" value="EFJ07228.1"/>
    <property type="molecule type" value="Genomic_DNA"/>
</dbReference>
<dbReference type="InterPro" id="IPR036955">
    <property type="entry name" value="AP2/ERF_dom_sf"/>
</dbReference>
<proteinExistence type="inferred from homology"/>
<evidence type="ECO:0000256" key="8">
    <source>
        <dbReference type="SAM" id="MobiDB-lite"/>
    </source>
</evidence>
<dbReference type="FunFam" id="3.30.730.10:FF:000001">
    <property type="entry name" value="Ethylene-responsive transcription factor 2"/>
    <property type="match status" value="1"/>
</dbReference>
<dbReference type="OMA" id="CARMEND"/>
<dbReference type="InterPro" id="IPR001471">
    <property type="entry name" value="AP2/ERF_dom"/>
</dbReference>
<evidence type="ECO:0000256" key="3">
    <source>
        <dbReference type="ARBA" id="ARBA00023125"/>
    </source>
</evidence>
<dbReference type="GO" id="GO:0003700">
    <property type="term" value="F:DNA-binding transcription factor activity"/>
    <property type="evidence" value="ECO:0007669"/>
    <property type="project" value="InterPro"/>
</dbReference>
<feature type="non-terminal residue" evidence="10">
    <location>
        <position position="161"/>
    </location>
</feature>
<evidence type="ECO:0000256" key="5">
    <source>
        <dbReference type="ARBA" id="ARBA00023163"/>
    </source>
</evidence>
<dbReference type="GO" id="GO:0005634">
    <property type="term" value="C:nucleus"/>
    <property type="evidence" value="ECO:0007669"/>
    <property type="project" value="UniProtKB-SubCell"/>
</dbReference>
<comment type="similarity">
    <text evidence="7">Belongs to the AP2/ERF transcription factor family. ERF subfamily.</text>
</comment>
<keyword evidence="11" id="KW-1185">Reference proteome</keyword>
<feature type="non-terminal residue" evidence="10">
    <location>
        <position position="1"/>
    </location>
</feature>